<evidence type="ECO:0000259" key="8">
    <source>
        <dbReference type="SMART" id="SM01360"/>
    </source>
</evidence>
<dbReference type="SMART" id="SM01419">
    <property type="entry name" value="Thiol-ester_cl"/>
    <property type="match status" value="1"/>
</dbReference>
<dbReference type="Pfam" id="PF07677">
    <property type="entry name" value="A2M_recep"/>
    <property type="match status" value="1"/>
</dbReference>
<dbReference type="InterPro" id="IPR047565">
    <property type="entry name" value="Alpha-macroglob_thiol-ester_cl"/>
</dbReference>
<evidence type="ECO:0000256" key="3">
    <source>
        <dbReference type="ARBA" id="ARBA00022525"/>
    </source>
</evidence>
<feature type="domain" description="Alpha-2-macroglobulin bait region" evidence="7">
    <location>
        <begin position="191"/>
        <end position="341"/>
    </location>
</feature>
<dbReference type="InterPro" id="IPR036595">
    <property type="entry name" value="A-macroglobulin_rcpt-bd_sf"/>
</dbReference>
<dbReference type="Gene3D" id="2.60.40.1930">
    <property type="match status" value="1"/>
</dbReference>
<dbReference type="PROSITE" id="PS00477">
    <property type="entry name" value="ALPHA_2_MACROGLOBULIN"/>
    <property type="match status" value="1"/>
</dbReference>
<dbReference type="InterPro" id="IPR050473">
    <property type="entry name" value="A2M/Complement_sys"/>
</dbReference>
<evidence type="ECO:0000256" key="2">
    <source>
        <dbReference type="ARBA" id="ARBA00010952"/>
    </source>
</evidence>
<dbReference type="Pfam" id="PF07703">
    <property type="entry name" value="A2M_BRD"/>
    <property type="match status" value="1"/>
</dbReference>
<dbReference type="Gene3D" id="2.60.40.690">
    <property type="entry name" value="Alpha-macroglobulin, receptor-binding domain"/>
    <property type="match status" value="1"/>
</dbReference>
<feature type="non-terminal residue" evidence="10">
    <location>
        <position position="1"/>
    </location>
</feature>
<feature type="domain" description="Alpha-2-macroglobulin" evidence="8">
    <location>
        <begin position="481"/>
        <end position="570"/>
    </location>
</feature>
<keyword evidence="3" id="KW-0964">Secreted</keyword>
<dbReference type="InterPro" id="IPR014756">
    <property type="entry name" value="Ig_E-set"/>
</dbReference>
<accession>A0ABS2XTA1</accession>
<protein>
    <submittedName>
        <fullName evidence="10">A2ML1 protein</fullName>
    </submittedName>
</protein>
<evidence type="ECO:0000313" key="10">
    <source>
        <dbReference type="EMBL" id="MBN3277200.1"/>
    </source>
</evidence>
<dbReference type="PANTHER" id="PTHR11412:SF160">
    <property type="entry name" value="ALPHA-2-MACROGLOBULIN-LIKE PROTEIN 1"/>
    <property type="match status" value="1"/>
</dbReference>
<dbReference type="InterPro" id="IPR009048">
    <property type="entry name" value="A-macroglobulin_rcpt-bd"/>
</dbReference>
<evidence type="ECO:0000256" key="5">
    <source>
        <dbReference type="ARBA" id="ARBA00022900"/>
    </source>
</evidence>
<evidence type="ECO:0000313" key="11">
    <source>
        <dbReference type="Proteomes" id="UP001166093"/>
    </source>
</evidence>
<dbReference type="InterPro" id="IPR008930">
    <property type="entry name" value="Terpenoid_cyclase/PrenylTrfase"/>
</dbReference>
<dbReference type="Gene3D" id="2.60.120.1540">
    <property type="match status" value="1"/>
</dbReference>
<dbReference type="Gene3D" id="1.50.10.20">
    <property type="match status" value="1"/>
</dbReference>
<evidence type="ECO:0000259" key="7">
    <source>
        <dbReference type="SMART" id="SM01359"/>
    </source>
</evidence>
<dbReference type="SUPFAM" id="SSF49410">
    <property type="entry name" value="Alpha-macroglobulin receptor domain"/>
    <property type="match status" value="1"/>
</dbReference>
<dbReference type="InterPro" id="IPR019742">
    <property type="entry name" value="MacrogloblnA2_CS"/>
</dbReference>
<dbReference type="InterPro" id="IPR041813">
    <property type="entry name" value="A2M_TED"/>
</dbReference>
<dbReference type="Pfam" id="PF00207">
    <property type="entry name" value="A2M"/>
    <property type="match status" value="1"/>
</dbReference>
<dbReference type="Proteomes" id="UP001166093">
    <property type="component" value="Unassembled WGS sequence"/>
</dbReference>
<dbReference type="SMART" id="SM01359">
    <property type="entry name" value="A2M_N_2"/>
    <property type="match status" value="1"/>
</dbReference>
<comment type="subcellular location">
    <subcellularLocation>
        <location evidence="1">Secreted</location>
    </subcellularLocation>
</comment>
<dbReference type="InterPro" id="IPR011625">
    <property type="entry name" value="A2M_N_BRD"/>
</dbReference>
<dbReference type="Pfam" id="PF07678">
    <property type="entry name" value="TED_complement"/>
    <property type="match status" value="1"/>
</dbReference>
<dbReference type="Gene3D" id="6.20.50.160">
    <property type="match status" value="1"/>
</dbReference>
<dbReference type="SUPFAM" id="SSF48239">
    <property type="entry name" value="Terpenoid cyclases/Protein prenyltransferases"/>
    <property type="match status" value="1"/>
</dbReference>
<dbReference type="Pfam" id="PF17789">
    <property type="entry name" value="MG4"/>
    <property type="match status" value="1"/>
</dbReference>
<evidence type="ECO:0000256" key="4">
    <source>
        <dbReference type="ARBA" id="ARBA00022690"/>
    </source>
</evidence>
<dbReference type="CDD" id="cd02897">
    <property type="entry name" value="A2M_2"/>
    <property type="match status" value="1"/>
</dbReference>
<sequence length="1199" mass="133705">MYYWHRRPDNVENNDICHMFIAQTDKTGCVTKVIDLKDFALNATGYSDSFNVECDLEEEGTGVQLSGSSSCRFTSNINEVSFEGAQNAFKKGIPFKAKIKMTGPDSSPLPDEKVHLIIRWDNHTEIMNFTTDSRGLVPISLDTSSWDTQSVRLEARYSLLDNVYDYQSVRPTYGTAFLFLNPFYSKSKSFLKIQENEGKLQCGEEAPISISYIIQGEELGKGVEFMDFYYLVLAKGSIARNGRVEVPMKAGRVSEGEFSFKLPVSSDLAPYAQVLVYAVFPNGEIVADSFDFQVDKCFKNKVDLKFSAPQELPGEDTTVHLRADPGSLCALRAVDQSVILMEPDKELTVDTVYNLLPVQKQYGYSYRVEDYEPYPCLPSPFHTLDKRSIMPYYYMGSHNDVYGIFKGLGLKILSNSDVKKPTECHEFNKPMLLSRFSSPGEAVPVQVLENSVSNPEVVFDQASPDIALKEPETVRKYFPETWIWELVPVGESGSVEITHTVPDTITEWKAGAFCTSPLGFGMSPPTGLTAFQPFFVELTLPYSVIRGEQFELKATVFNYLSQCIMVKVSHAESSQFQMTPCEGCEYTTCLCADEARTFRWAFIPSALGEVNVTVSAQALQTDTLCGNEVVAVPERGRIDTVIRKLLVEAEGIEQTVTQNALMCPGGSAVKEQMSLTLPEVTVNGSAKASLSVLGDLLGRAMQNLDRLLAMPFGCGEQNMVLFAPNIYILKYLQGTRQLTEEIKAKATRFLESGYQRELNYKHEDGSYSAFGKSDDSGNTWLTAFVLKSFGGALPFIYIDPRHIKDAQDWLGRHQEKNGCFMSVGKLFNNNMKGGVGDEVSLTAYITAALLEVETPLTDPVLNSSLACLRSAADNISNTYTTALLSYTFSLAGDQEMRSKLLTELEEQAHKTDGSLHWSRSKPDSSRSDSLEVEMTAYVLMSVLSAPQPSASDLSYASRIVKWLAYQQNPYGGFSSTQDTVVALQALARYSALVFSPEGSSTLTVRSKRGFMRQFHLDQSNRLLYQEEPLQEVPGEYSVEAEGKNCVFVQLALRYNIPPPPGFSTFSISAEARGLCNVTDKKTLKVLFTVSYNGKREETNMVIVNVKLLSGFSPDKRSLENLQRAPFVKRVDTEDGHVIVYIDGLRRSLPMNYSFNIIEDVNVRNLKPAVVKIYDYYQTSEHAESEYSSPCHEPEEVNKV</sequence>
<evidence type="ECO:0000259" key="9">
    <source>
        <dbReference type="SMART" id="SM01361"/>
    </source>
</evidence>
<keyword evidence="6" id="KW-1015">Disulfide bond</keyword>
<name>A0ABS2XTA1_POLSP</name>
<dbReference type="InterPro" id="IPR013783">
    <property type="entry name" value="Ig-like_fold"/>
</dbReference>
<evidence type="ECO:0000256" key="1">
    <source>
        <dbReference type="ARBA" id="ARBA00004613"/>
    </source>
</evidence>
<comment type="caution">
    <text evidence="10">The sequence shown here is derived from an EMBL/GenBank/DDBJ whole genome shotgun (WGS) entry which is preliminary data.</text>
</comment>
<dbReference type="PANTHER" id="PTHR11412">
    <property type="entry name" value="MACROGLOBULIN / COMPLEMENT"/>
    <property type="match status" value="1"/>
</dbReference>
<keyword evidence="4" id="KW-0646">Protease inhibitor</keyword>
<dbReference type="SUPFAM" id="SSF81296">
    <property type="entry name" value="E set domains"/>
    <property type="match status" value="1"/>
</dbReference>
<dbReference type="InterPro" id="IPR001599">
    <property type="entry name" value="Macroglobln_a2"/>
</dbReference>
<dbReference type="InterPro" id="IPR040839">
    <property type="entry name" value="MG4"/>
</dbReference>
<dbReference type="Gene3D" id="2.60.40.10">
    <property type="entry name" value="Immunoglobulins"/>
    <property type="match status" value="2"/>
</dbReference>
<dbReference type="SMART" id="SM01361">
    <property type="entry name" value="A2M_recep"/>
    <property type="match status" value="1"/>
</dbReference>
<feature type="non-terminal residue" evidence="10">
    <location>
        <position position="1199"/>
    </location>
</feature>
<feature type="domain" description="Alpha-macroglobulin receptor-binding" evidence="9">
    <location>
        <begin position="1098"/>
        <end position="1186"/>
    </location>
</feature>
<keyword evidence="11" id="KW-1185">Reference proteome</keyword>
<gene>
    <name evidence="10" type="primary">A2ml1</name>
    <name evidence="10" type="ORF">GTO93_0019834</name>
</gene>
<proteinExistence type="inferred from homology"/>
<organism evidence="10 11">
    <name type="scientific">Polyodon spathula</name>
    <name type="common">North American paddlefish</name>
    <name type="synonym">Squalus spathula</name>
    <dbReference type="NCBI Taxonomy" id="7913"/>
    <lineage>
        <taxon>Eukaryota</taxon>
        <taxon>Metazoa</taxon>
        <taxon>Chordata</taxon>
        <taxon>Craniata</taxon>
        <taxon>Vertebrata</taxon>
        <taxon>Euteleostomi</taxon>
        <taxon>Actinopterygii</taxon>
        <taxon>Chondrostei</taxon>
        <taxon>Acipenseriformes</taxon>
        <taxon>Polyodontidae</taxon>
        <taxon>Polyodon</taxon>
    </lineage>
</organism>
<dbReference type="EMBL" id="JAAWVQ010067844">
    <property type="protein sequence ID" value="MBN3277200.1"/>
    <property type="molecule type" value="Genomic_DNA"/>
</dbReference>
<dbReference type="Gene3D" id="2.20.130.20">
    <property type="match status" value="1"/>
</dbReference>
<reference evidence="10" key="1">
    <citation type="journal article" date="2021" name="Cell">
        <title>Tracing the genetic footprints of vertebrate landing in non-teleost ray-finned fishes.</title>
        <authorList>
            <person name="Bi X."/>
            <person name="Wang K."/>
            <person name="Yang L."/>
            <person name="Pan H."/>
            <person name="Jiang H."/>
            <person name="Wei Q."/>
            <person name="Fang M."/>
            <person name="Yu H."/>
            <person name="Zhu C."/>
            <person name="Cai Y."/>
            <person name="He Y."/>
            <person name="Gan X."/>
            <person name="Zeng H."/>
            <person name="Yu D."/>
            <person name="Zhu Y."/>
            <person name="Jiang H."/>
            <person name="Qiu Q."/>
            <person name="Yang H."/>
            <person name="Zhang Y.E."/>
            <person name="Wang W."/>
            <person name="Zhu M."/>
            <person name="He S."/>
            <person name="Zhang G."/>
        </authorList>
    </citation>
    <scope>NUCLEOTIDE SEQUENCE</scope>
    <source>
        <strain evidence="10">Pddl_001</strain>
    </source>
</reference>
<comment type="similarity">
    <text evidence="2">Belongs to the protease inhibitor I39 (alpha-2-macroglobulin) family.</text>
</comment>
<dbReference type="SMART" id="SM01360">
    <property type="entry name" value="A2M"/>
    <property type="match status" value="1"/>
</dbReference>
<keyword evidence="5" id="KW-0722">Serine protease inhibitor</keyword>
<dbReference type="InterPro" id="IPR011626">
    <property type="entry name" value="Alpha-macroglobulin_TED"/>
</dbReference>
<evidence type="ECO:0000256" key="6">
    <source>
        <dbReference type="ARBA" id="ARBA00023157"/>
    </source>
</evidence>